<evidence type="ECO:0000313" key="2">
    <source>
        <dbReference type="Proteomes" id="UP000606172"/>
    </source>
</evidence>
<dbReference type="AlphaFoldDB" id="A0A919V7T7"/>
<evidence type="ECO:0000313" key="1">
    <source>
        <dbReference type="EMBL" id="GII93768.1"/>
    </source>
</evidence>
<organism evidence="1 2">
    <name type="scientific">Sinosporangium siamense</name>
    <dbReference type="NCBI Taxonomy" id="1367973"/>
    <lineage>
        <taxon>Bacteria</taxon>
        <taxon>Bacillati</taxon>
        <taxon>Actinomycetota</taxon>
        <taxon>Actinomycetes</taxon>
        <taxon>Streptosporangiales</taxon>
        <taxon>Streptosporangiaceae</taxon>
        <taxon>Sinosporangium</taxon>
    </lineage>
</organism>
<protein>
    <recommendedName>
        <fullName evidence="3">DUF1579 domain-containing protein</fullName>
    </recommendedName>
</protein>
<evidence type="ECO:0008006" key="3">
    <source>
        <dbReference type="Google" id="ProtNLM"/>
    </source>
</evidence>
<gene>
    <name evidence="1" type="ORF">Ssi02_39990</name>
</gene>
<dbReference type="Proteomes" id="UP000606172">
    <property type="component" value="Unassembled WGS sequence"/>
</dbReference>
<dbReference type="EMBL" id="BOOW01000026">
    <property type="protein sequence ID" value="GII93768.1"/>
    <property type="molecule type" value="Genomic_DNA"/>
</dbReference>
<name>A0A919V7T7_9ACTN</name>
<comment type="caution">
    <text evidence="1">The sequence shown here is derived from an EMBL/GenBank/DDBJ whole genome shotgun (WGS) entry which is preliminary data.</text>
</comment>
<proteinExistence type="predicted"/>
<keyword evidence="2" id="KW-1185">Reference proteome</keyword>
<accession>A0A919V7T7</accession>
<reference evidence="1" key="1">
    <citation type="submission" date="2021-01" db="EMBL/GenBank/DDBJ databases">
        <title>Whole genome shotgun sequence of Sinosporangium siamense NBRC 109515.</title>
        <authorList>
            <person name="Komaki H."/>
            <person name="Tamura T."/>
        </authorList>
    </citation>
    <scope>NUCLEOTIDE SEQUENCE</scope>
    <source>
        <strain evidence="1">NBRC 109515</strain>
    </source>
</reference>
<sequence>MGAMRSFDNQGAFVTMRASVTDDGVWTFAGETERATLVIADDHATMSATWERTDDTTPWHPWMTMSFTRVLQQAGEPAP</sequence>